<dbReference type="InterPro" id="IPR024403">
    <property type="entry name" value="DHOase_cat"/>
</dbReference>
<keyword evidence="2" id="KW-0479">Metal-binding</keyword>
<dbReference type="Pfam" id="PF12890">
    <property type="entry name" value="DHOase"/>
    <property type="match status" value="1"/>
</dbReference>
<comment type="caution">
    <text evidence="6">The sequence shown here is derived from an EMBL/GenBank/DDBJ whole genome shotgun (WGS) entry which is preliminary data.</text>
</comment>
<dbReference type="HAMAP" id="MF_00220_B">
    <property type="entry name" value="PyrC_classI_B"/>
    <property type="match status" value="1"/>
</dbReference>
<dbReference type="GO" id="GO:0004151">
    <property type="term" value="F:dihydroorotase activity"/>
    <property type="evidence" value="ECO:0007669"/>
    <property type="project" value="UniProtKB-EC"/>
</dbReference>
<dbReference type="InterPro" id="IPR032466">
    <property type="entry name" value="Metal_Hydrolase"/>
</dbReference>
<evidence type="ECO:0000256" key="3">
    <source>
        <dbReference type="ARBA" id="ARBA00022801"/>
    </source>
</evidence>
<dbReference type="EMBL" id="LNQE01000788">
    <property type="protein sequence ID" value="KUG24983.1"/>
    <property type="molecule type" value="Genomic_DNA"/>
</dbReference>
<evidence type="ECO:0000256" key="1">
    <source>
        <dbReference type="ARBA" id="ARBA00001947"/>
    </source>
</evidence>
<dbReference type="SUPFAM" id="SSF51556">
    <property type="entry name" value="Metallo-dependent hydrolases"/>
    <property type="match status" value="1"/>
</dbReference>
<dbReference type="SUPFAM" id="SSF51338">
    <property type="entry name" value="Composite domain of metallo-dependent hydrolases"/>
    <property type="match status" value="1"/>
</dbReference>
<keyword evidence="4" id="KW-0665">Pyrimidine biosynthesis</keyword>
<feature type="domain" description="Dihydroorotase catalytic" evidence="5">
    <location>
        <begin position="51"/>
        <end position="237"/>
    </location>
</feature>
<comment type="cofactor">
    <cofactor evidence="1">
        <name>Zn(2+)</name>
        <dbReference type="ChEBI" id="CHEBI:29105"/>
    </cofactor>
</comment>
<dbReference type="GO" id="GO:0004038">
    <property type="term" value="F:allantoinase activity"/>
    <property type="evidence" value="ECO:0007669"/>
    <property type="project" value="TreeGrafter"/>
</dbReference>
<dbReference type="GO" id="GO:0006145">
    <property type="term" value="P:purine nucleobase catabolic process"/>
    <property type="evidence" value="ECO:0007669"/>
    <property type="project" value="TreeGrafter"/>
</dbReference>
<dbReference type="CDD" id="cd01317">
    <property type="entry name" value="DHOase_IIa"/>
    <property type="match status" value="1"/>
</dbReference>
<dbReference type="Gene3D" id="3.20.20.140">
    <property type="entry name" value="Metal-dependent hydrolases"/>
    <property type="match status" value="1"/>
</dbReference>
<dbReference type="InterPro" id="IPR050138">
    <property type="entry name" value="DHOase/Allantoinase_Hydrolase"/>
</dbReference>
<dbReference type="NCBIfam" id="TIGR00857">
    <property type="entry name" value="pyrC_multi"/>
    <property type="match status" value="1"/>
</dbReference>
<dbReference type="InterPro" id="IPR011059">
    <property type="entry name" value="Metal-dep_hydrolase_composite"/>
</dbReference>
<dbReference type="GO" id="GO:0005737">
    <property type="term" value="C:cytoplasm"/>
    <property type="evidence" value="ECO:0007669"/>
    <property type="project" value="TreeGrafter"/>
</dbReference>
<dbReference type="PANTHER" id="PTHR43668">
    <property type="entry name" value="ALLANTOINASE"/>
    <property type="match status" value="1"/>
</dbReference>
<protein>
    <submittedName>
        <fullName evidence="6">Dihydroorotase</fullName>
        <ecNumber evidence="6">3.5.2.3</ecNumber>
    </submittedName>
</protein>
<evidence type="ECO:0000259" key="5">
    <source>
        <dbReference type="Pfam" id="PF12890"/>
    </source>
</evidence>
<dbReference type="PANTHER" id="PTHR43668:SF2">
    <property type="entry name" value="ALLANTOINASE"/>
    <property type="match status" value="1"/>
</dbReference>
<name>A0A0W8FVP0_9ZZZZ</name>
<reference evidence="6" key="1">
    <citation type="journal article" date="2015" name="Proc. Natl. Acad. Sci. U.S.A.">
        <title>Networks of energetic and metabolic interactions define dynamics in microbial communities.</title>
        <authorList>
            <person name="Embree M."/>
            <person name="Liu J.K."/>
            <person name="Al-Bassam M.M."/>
            <person name="Zengler K."/>
        </authorList>
    </citation>
    <scope>NUCLEOTIDE SEQUENCE</scope>
</reference>
<organism evidence="6">
    <name type="scientific">hydrocarbon metagenome</name>
    <dbReference type="NCBI Taxonomy" id="938273"/>
    <lineage>
        <taxon>unclassified sequences</taxon>
        <taxon>metagenomes</taxon>
        <taxon>ecological metagenomes</taxon>
    </lineage>
</organism>
<dbReference type="PROSITE" id="PS00482">
    <property type="entry name" value="DIHYDROOROTASE_1"/>
    <property type="match status" value="1"/>
</dbReference>
<dbReference type="InterPro" id="IPR004722">
    <property type="entry name" value="DHOase"/>
</dbReference>
<evidence type="ECO:0000313" key="6">
    <source>
        <dbReference type="EMBL" id="KUG24983.1"/>
    </source>
</evidence>
<dbReference type="InterPro" id="IPR002195">
    <property type="entry name" value="Dihydroorotase_CS"/>
</dbReference>
<dbReference type="EC" id="3.5.2.3" evidence="6"/>
<evidence type="ECO:0000256" key="4">
    <source>
        <dbReference type="ARBA" id="ARBA00022975"/>
    </source>
</evidence>
<keyword evidence="3 6" id="KW-0378">Hydrolase</keyword>
<dbReference type="Gene3D" id="2.30.40.10">
    <property type="entry name" value="Urease, subunit C, domain 1"/>
    <property type="match status" value="1"/>
</dbReference>
<dbReference type="GO" id="GO:0006221">
    <property type="term" value="P:pyrimidine nucleotide biosynthetic process"/>
    <property type="evidence" value="ECO:0007669"/>
    <property type="project" value="UniProtKB-KW"/>
</dbReference>
<evidence type="ECO:0000256" key="2">
    <source>
        <dbReference type="ARBA" id="ARBA00022723"/>
    </source>
</evidence>
<dbReference type="GO" id="GO:0046872">
    <property type="term" value="F:metal ion binding"/>
    <property type="evidence" value="ECO:0007669"/>
    <property type="project" value="UniProtKB-KW"/>
</dbReference>
<dbReference type="PROSITE" id="PS00483">
    <property type="entry name" value="DIHYDROOROTASE_2"/>
    <property type="match status" value="1"/>
</dbReference>
<sequence>MKILLKDLQVIDPSLKLNEKMDVLIEDGMITSLGKTNSKELKDAKVIEFDGKICVPGFFDMHVHFREPGREDEETVISGSNSAAAGGFTGVACMPNTSPDIDSAEVVNLIKERAKNHLVDVSIIGAATLKRAGESLAPIAEMVEAGIVAVTDDGAPIRTASILENVLEYCHMYNIPVIEHCEDPSFTDGVINESEISTQLGLPPKPTVSEDLIVMRDIIMAEYCGGRVHISHISSEKSVELVRQAKKRGLNITAEATPHHFTLTEDSLKSYDTNYKMNPPLRSQKDVDAVVAGLKDGTIDCIASDHAPHSIEEKEMEFIYAPDGVVGLETEVGIALTELYHKKHVTLEQLIEKFAINPRKILGLEIPSIEVGKKANLTIFDPNLVWTVDVSKFKSKSKNSPFDKRLLTGKSVAVINRGQMFYEGEFIKI</sequence>
<dbReference type="AlphaFoldDB" id="A0A0W8FVP0"/>
<accession>A0A0W8FVP0</accession>
<proteinExistence type="inferred from homology"/>
<gene>
    <name evidence="6" type="ORF">ASZ90_005201</name>
</gene>